<reference evidence="2 4" key="2">
    <citation type="submission" date="2019-06" db="EMBL/GenBank/DDBJ databases">
        <title>Pseudomonas bimorpha sp. nov. isolated from bovine raw milk and skim milk concentrate.</title>
        <authorList>
            <person name="Hofmann K."/>
            <person name="Huptas C."/>
            <person name="Doll E."/>
            <person name="Scherer S."/>
            <person name="Wenning M."/>
        </authorList>
    </citation>
    <scope>NUCLEOTIDE SEQUENCE [LARGE SCALE GENOMIC DNA]</scope>
    <source>
        <strain evidence="2 4">DSM 17515</strain>
    </source>
</reference>
<comment type="caution">
    <text evidence="2">The sequence shown here is derived from an EMBL/GenBank/DDBJ whole genome shotgun (WGS) entry which is preliminary data.</text>
</comment>
<dbReference type="EMBL" id="VFES01000033">
    <property type="protein sequence ID" value="TWR54766.1"/>
    <property type="molecule type" value="Genomic_DNA"/>
</dbReference>
<dbReference type="EMBL" id="FNKM01000002">
    <property type="protein sequence ID" value="SDQ84108.1"/>
    <property type="molecule type" value="Genomic_DNA"/>
</dbReference>
<name>A0A1H1E6I6_9PSED</name>
<reference evidence="1 3" key="1">
    <citation type="submission" date="2016-10" db="EMBL/GenBank/DDBJ databases">
        <authorList>
            <person name="Varghese N."/>
            <person name="Submissions S."/>
        </authorList>
    </citation>
    <scope>NUCLEOTIDE SEQUENCE [LARGE SCALE GENOMIC DNA]</scope>
    <source>
        <strain evidence="1 3">BS2976</strain>
    </source>
</reference>
<dbReference type="AlphaFoldDB" id="A0A1H1E6I6"/>
<evidence type="ECO:0000313" key="2">
    <source>
        <dbReference type="EMBL" id="TWR54766.1"/>
    </source>
</evidence>
<dbReference type="Proteomes" id="UP000198740">
    <property type="component" value="Unassembled WGS sequence"/>
</dbReference>
<dbReference type="RefSeq" id="WP_090401504.1">
    <property type="nucleotide sequence ID" value="NZ_FNKM01000002.1"/>
</dbReference>
<accession>A0A1H1E6I6</accession>
<evidence type="ECO:0000313" key="4">
    <source>
        <dbReference type="Proteomes" id="UP000317267"/>
    </source>
</evidence>
<dbReference type="Proteomes" id="UP000317267">
    <property type="component" value="Unassembled WGS sequence"/>
</dbReference>
<evidence type="ECO:0000313" key="3">
    <source>
        <dbReference type="Proteomes" id="UP000198740"/>
    </source>
</evidence>
<protein>
    <submittedName>
        <fullName evidence="2">Uncharacterized protein</fullName>
    </submittedName>
</protein>
<organism evidence="2 4">
    <name type="scientific">Pseudomonas grimontii</name>
    <dbReference type="NCBI Taxonomy" id="129847"/>
    <lineage>
        <taxon>Bacteria</taxon>
        <taxon>Pseudomonadati</taxon>
        <taxon>Pseudomonadota</taxon>
        <taxon>Gammaproteobacteria</taxon>
        <taxon>Pseudomonadales</taxon>
        <taxon>Pseudomonadaceae</taxon>
        <taxon>Pseudomonas</taxon>
    </lineage>
</organism>
<dbReference type="OrthoDB" id="8778941at2"/>
<gene>
    <name evidence="2" type="ORF">FIV39_30570</name>
    <name evidence="1" type="ORF">SAMN04490186_2164</name>
</gene>
<keyword evidence="3" id="KW-1185">Reference proteome</keyword>
<evidence type="ECO:0000313" key="1">
    <source>
        <dbReference type="EMBL" id="SDQ84108.1"/>
    </source>
</evidence>
<sequence length="133" mass="14976">MLPSNCSAEDRFRAAFERLKIGASSIVPSGTPITQNNVAREAGLDPSALKKSRFPILINEIKNWIASFSVDTPPSKHKQLVGQRDKNRTLRTQIKEIKTQRDYLQSLLLEADAKIMELSTELVEIKKLVESQK</sequence>
<proteinExistence type="predicted"/>